<dbReference type="InterPro" id="IPR000467">
    <property type="entry name" value="G_patch_dom"/>
</dbReference>
<feature type="compositionally biased region" description="Acidic residues" evidence="9">
    <location>
        <begin position="194"/>
        <end position="203"/>
    </location>
</feature>
<evidence type="ECO:0000256" key="6">
    <source>
        <dbReference type="ARBA" id="ARBA00022664"/>
    </source>
</evidence>
<feature type="domain" description="R3H" evidence="11">
    <location>
        <begin position="464"/>
        <end position="526"/>
    </location>
</feature>
<gene>
    <name evidence="12" type="ORF">B0T18DRAFT_408771</name>
</gene>
<feature type="region of interest" description="Disordered" evidence="9">
    <location>
        <begin position="95"/>
        <end position="436"/>
    </location>
</feature>
<feature type="compositionally biased region" description="Basic and acidic residues" evidence="9">
    <location>
        <begin position="416"/>
        <end position="436"/>
    </location>
</feature>
<dbReference type="CDD" id="cd02646">
    <property type="entry name" value="R3H_G-patch"/>
    <property type="match status" value="1"/>
</dbReference>
<dbReference type="GO" id="GO:0006397">
    <property type="term" value="P:mRNA processing"/>
    <property type="evidence" value="ECO:0007669"/>
    <property type="project" value="UniProtKB-KW"/>
</dbReference>
<dbReference type="InterPro" id="IPR051189">
    <property type="entry name" value="Splicing_assoc_domain"/>
</dbReference>
<dbReference type="GO" id="GO:0003676">
    <property type="term" value="F:nucleic acid binding"/>
    <property type="evidence" value="ECO:0007669"/>
    <property type="project" value="UniProtKB-UniRule"/>
</dbReference>
<comment type="subcellular location">
    <subcellularLocation>
        <location evidence="2">Cytoplasm</location>
    </subcellularLocation>
    <subcellularLocation>
        <location evidence="1">Nucleus</location>
    </subcellularLocation>
</comment>
<dbReference type="InterPro" id="IPR036867">
    <property type="entry name" value="R3H_dom_sf"/>
</dbReference>
<dbReference type="GO" id="GO:0005737">
    <property type="term" value="C:cytoplasm"/>
    <property type="evidence" value="ECO:0007669"/>
    <property type="project" value="UniProtKB-SubCell"/>
</dbReference>
<dbReference type="GO" id="GO:0008380">
    <property type="term" value="P:RNA splicing"/>
    <property type="evidence" value="ECO:0007669"/>
    <property type="project" value="UniProtKB-KW"/>
</dbReference>
<dbReference type="SUPFAM" id="SSF82708">
    <property type="entry name" value="R3H domain"/>
    <property type="match status" value="1"/>
</dbReference>
<feature type="domain" description="G-patch" evidence="10">
    <location>
        <begin position="596"/>
        <end position="639"/>
    </location>
</feature>
<dbReference type="Proteomes" id="UP001172155">
    <property type="component" value="Unassembled WGS sequence"/>
</dbReference>
<proteinExistence type="inferred from homology"/>
<dbReference type="Pfam" id="PF01424">
    <property type="entry name" value="R3H"/>
    <property type="match status" value="1"/>
</dbReference>
<evidence type="ECO:0000256" key="5">
    <source>
        <dbReference type="ARBA" id="ARBA00022490"/>
    </source>
</evidence>
<evidence type="ECO:0000256" key="9">
    <source>
        <dbReference type="SAM" id="MobiDB-lite"/>
    </source>
</evidence>
<feature type="compositionally biased region" description="Acidic residues" evidence="9">
    <location>
        <begin position="266"/>
        <end position="276"/>
    </location>
</feature>
<evidence type="ECO:0000256" key="3">
    <source>
        <dbReference type="ARBA" id="ARBA00010306"/>
    </source>
</evidence>
<evidence type="ECO:0000259" key="11">
    <source>
        <dbReference type="PROSITE" id="PS51061"/>
    </source>
</evidence>
<dbReference type="AlphaFoldDB" id="A0AA40K939"/>
<dbReference type="PROSITE" id="PS51061">
    <property type="entry name" value="R3H"/>
    <property type="match status" value="1"/>
</dbReference>
<dbReference type="PROSITE" id="PS50174">
    <property type="entry name" value="G_PATCH"/>
    <property type="match status" value="1"/>
</dbReference>
<evidence type="ECO:0000256" key="8">
    <source>
        <dbReference type="ARBA" id="ARBA00023242"/>
    </source>
</evidence>
<organism evidence="12 13">
    <name type="scientific">Schizothecium vesticola</name>
    <dbReference type="NCBI Taxonomy" id="314040"/>
    <lineage>
        <taxon>Eukaryota</taxon>
        <taxon>Fungi</taxon>
        <taxon>Dikarya</taxon>
        <taxon>Ascomycota</taxon>
        <taxon>Pezizomycotina</taxon>
        <taxon>Sordariomycetes</taxon>
        <taxon>Sordariomycetidae</taxon>
        <taxon>Sordariales</taxon>
        <taxon>Schizotheciaceae</taxon>
        <taxon>Schizothecium</taxon>
    </lineage>
</organism>
<dbReference type="EMBL" id="JAUKUD010000003">
    <property type="protein sequence ID" value="KAK0750391.1"/>
    <property type="molecule type" value="Genomic_DNA"/>
</dbReference>
<comment type="caution">
    <text evidence="12">The sequence shown here is derived from an EMBL/GenBank/DDBJ whole genome shotgun (WGS) entry which is preliminary data.</text>
</comment>
<dbReference type="PANTHER" id="PTHR14195">
    <property type="entry name" value="G PATCH DOMAIN CONTAINING PROTEIN 2"/>
    <property type="match status" value="1"/>
</dbReference>
<sequence>MRNRKRTRGKPPLGGANPPRPQNTGSVNNGGRASQAASRPGSAPPHGFFSMRDEARNTASHMSPWGQNDFLRSTEMLRQKPVAFVSAGFVEPLKDIQPVEKTKATSSASEDVNKPLASEGDAAIPDTAEKLPTPVDDGPQAVADVETKTVVLPNESSKQNEGDGTVPEPAGFFFDLTGDKNVEHLASQQSNPDSTEDVIDSSDEVILFKGRGKSHRNARGGASAPTARKQQHGQVGKCPQHTASPGAHSRPHQQPRPQNGKQPAIDSEEGDGEDAILADYIANMAANSDDDGPDQTPTFNAQRDLGGEGMAFGSGPADICPPADDFPPTRDDANVNSETSGDSGKEDDSDSDEDVEALARMMKRQHPLGSGTPNAASVTEAFDEMDIGSWDPPQLVGRRKGRRRKEAPDFGAADSDMERNLKSTWENDRERKKARKLEREALRASGLLGKNANPEDLRVKYLTGMTLDEVKEELLAFLLSSEETTQFPPMDKQARKVLHELANRFKIKSQSTGKGDQRRPVLYRTKRTLRYDESRYAEASRYVDEAAMRIKRKYFHRLDAKGKPQPRPAGSGGGFNAAVRYRDGEIAGASIPELGQENKGRAMLEKMGWAKGTGLGAIENKGILLPVAQVVKSTKAGLG</sequence>
<evidence type="ECO:0000259" key="10">
    <source>
        <dbReference type="PROSITE" id="PS50174"/>
    </source>
</evidence>
<dbReference type="InterPro" id="IPR001374">
    <property type="entry name" value="R3H_dom"/>
</dbReference>
<dbReference type="InterPro" id="IPR034082">
    <property type="entry name" value="R3H_G-patch"/>
</dbReference>
<feature type="region of interest" description="Disordered" evidence="9">
    <location>
        <begin position="1"/>
        <end position="67"/>
    </location>
</feature>
<evidence type="ECO:0000256" key="4">
    <source>
        <dbReference type="ARBA" id="ARBA00018964"/>
    </source>
</evidence>
<name>A0AA40K939_9PEZI</name>
<evidence type="ECO:0000256" key="1">
    <source>
        <dbReference type="ARBA" id="ARBA00004123"/>
    </source>
</evidence>
<comment type="similarity">
    <text evidence="3">Belongs to the SQS1 family.</text>
</comment>
<dbReference type="GO" id="GO:0005634">
    <property type="term" value="C:nucleus"/>
    <property type="evidence" value="ECO:0007669"/>
    <property type="project" value="UniProtKB-SubCell"/>
</dbReference>
<evidence type="ECO:0000313" key="13">
    <source>
        <dbReference type="Proteomes" id="UP001172155"/>
    </source>
</evidence>
<dbReference type="SMART" id="SM00443">
    <property type="entry name" value="G_patch"/>
    <property type="match status" value="1"/>
</dbReference>
<feature type="compositionally biased region" description="Polar residues" evidence="9">
    <location>
        <begin position="22"/>
        <end position="37"/>
    </location>
</feature>
<feature type="compositionally biased region" description="Acidic residues" evidence="9">
    <location>
        <begin position="345"/>
        <end position="356"/>
    </location>
</feature>
<keyword evidence="13" id="KW-1185">Reference proteome</keyword>
<keyword evidence="6" id="KW-0507">mRNA processing</keyword>
<dbReference type="SMART" id="SM00393">
    <property type="entry name" value="R3H"/>
    <property type="match status" value="1"/>
</dbReference>
<evidence type="ECO:0000256" key="7">
    <source>
        <dbReference type="ARBA" id="ARBA00023187"/>
    </source>
</evidence>
<protein>
    <recommendedName>
        <fullName evidence="4">Protein SQS1</fullName>
    </recommendedName>
</protein>
<dbReference type="Gene3D" id="3.30.1370.50">
    <property type="entry name" value="R3H-like domain"/>
    <property type="match status" value="1"/>
</dbReference>
<keyword evidence="5" id="KW-0963">Cytoplasm</keyword>
<reference evidence="12" key="1">
    <citation type="submission" date="2023-06" db="EMBL/GenBank/DDBJ databases">
        <title>Genome-scale phylogeny and comparative genomics of the fungal order Sordariales.</title>
        <authorList>
            <consortium name="Lawrence Berkeley National Laboratory"/>
            <person name="Hensen N."/>
            <person name="Bonometti L."/>
            <person name="Westerberg I."/>
            <person name="Brannstrom I.O."/>
            <person name="Guillou S."/>
            <person name="Cros-Aarteil S."/>
            <person name="Calhoun S."/>
            <person name="Haridas S."/>
            <person name="Kuo A."/>
            <person name="Mondo S."/>
            <person name="Pangilinan J."/>
            <person name="Riley R."/>
            <person name="LaButti K."/>
            <person name="Andreopoulos B."/>
            <person name="Lipzen A."/>
            <person name="Chen C."/>
            <person name="Yanf M."/>
            <person name="Daum C."/>
            <person name="Ng V."/>
            <person name="Clum A."/>
            <person name="Steindorff A."/>
            <person name="Ohm R."/>
            <person name="Martin F."/>
            <person name="Silar P."/>
            <person name="Natvig D."/>
            <person name="Lalanne C."/>
            <person name="Gautier V."/>
            <person name="Ament-velasquez S.L."/>
            <person name="Kruys A."/>
            <person name="Hutchinson M.I."/>
            <person name="Powell A.J."/>
            <person name="Barry K."/>
            <person name="Miller A.N."/>
            <person name="Grigoriev I.V."/>
            <person name="Debuchy R."/>
            <person name="Gladieux P."/>
            <person name="Thoren M.H."/>
            <person name="Johannesson H."/>
        </authorList>
    </citation>
    <scope>NUCLEOTIDE SEQUENCE</scope>
    <source>
        <strain evidence="12">SMH3187-1</strain>
    </source>
</reference>
<evidence type="ECO:0000256" key="2">
    <source>
        <dbReference type="ARBA" id="ARBA00004496"/>
    </source>
</evidence>
<dbReference type="Pfam" id="PF01585">
    <property type="entry name" value="G-patch"/>
    <property type="match status" value="1"/>
</dbReference>
<keyword evidence="7" id="KW-0508">mRNA splicing</keyword>
<keyword evidence="8" id="KW-0539">Nucleus</keyword>
<accession>A0AA40K939</accession>
<evidence type="ECO:0000313" key="12">
    <source>
        <dbReference type="EMBL" id="KAK0750391.1"/>
    </source>
</evidence>